<evidence type="ECO:0000256" key="4">
    <source>
        <dbReference type="RuleBase" id="RU000489"/>
    </source>
</evidence>
<feature type="non-terminal residue" evidence="7">
    <location>
        <position position="371"/>
    </location>
</feature>
<reference evidence="7 9" key="2">
    <citation type="journal article" date="2013" name="Nature">
        <title>Insights into bilaterian evolution from three spiralian genomes.</title>
        <authorList>
            <person name="Simakov O."/>
            <person name="Marletaz F."/>
            <person name="Cho S.J."/>
            <person name="Edsinger-Gonzales E."/>
            <person name="Havlak P."/>
            <person name="Hellsten U."/>
            <person name="Kuo D.H."/>
            <person name="Larsson T."/>
            <person name="Lv J."/>
            <person name="Arendt D."/>
            <person name="Savage R."/>
            <person name="Osoegawa K."/>
            <person name="de Jong P."/>
            <person name="Grimwood J."/>
            <person name="Chapman J.A."/>
            <person name="Shapiro H."/>
            <person name="Aerts A."/>
            <person name="Otillar R.P."/>
            <person name="Terry A.Y."/>
            <person name="Boore J.L."/>
            <person name="Grigoriev I.V."/>
            <person name="Lindberg D.R."/>
            <person name="Seaver E.C."/>
            <person name="Weisblat D.A."/>
            <person name="Putnam N.H."/>
            <person name="Rokhsar D.S."/>
        </authorList>
    </citation>
    <scope>NUCLEOTIDE SEQUENCE</scope>
    <source>
        <strain evidence="7 9">I ESC-2004</strain>
    </source>
</reference>
<dbReference type="SUPFAM" id="SSF54556">
    <property type="entry name" value="Chitinase insertion domain"/>
    <property type="match status" value="1"/>
</dbReference>
<protein>
    <recommendedName>
        <fullName evidence="6">GH18 domain-containing protein</fullName>
    </recommendedName>
</protein>
<dbReference type="OrthoDB" id="73875at2759"/>
<proteinExistence type="inferred from homology"/>
<dbReference type="InterPro" id="IPR017853">
    <property type="entry name" value="GH"/>
</dbReference>
<dbReference type="GO" id="GO:0005975">
    <property type="term" value="P:carbohydrate metabolic process"/>
    <property type="evidence" value="ECO:0007669"/>
    <property type="project" value="InterPro"/>
</dbReference>
<gene>
    <name evidence="7" type="ORF">CAPTEDRAFT_109221</name>
</gene>
<dbReference type="Proteomes" id="UP000014760">
    <property type="component" value="Unassembled WGS sequence"/>
</dbReference>
<organism evidence="7">
    <name type="scientific">Capitella teleta</name>
    <name type="common">Polychaete worm</name>
    <dbReference type="NCBI Taxonomy" id="283909"/>
    <lineage>
        <taxon>Eukaryota</taxon>
        <taxon>Metazoa</taxon>
        <taxon>Spiralia</taxon>
        <taxon>Lophotrochozoa</taxon>
        <taxon>Annelida</taxon>
        <taxon>Polychaeta</taxon>
        <taxon>Sedentaria</taxon>
        <taxon>Scolecida</taxon>
        <taxon>Capitellidae</taxon>
        <taxon>Capitella</taxon>
    </lineage>
</organism>
<keyword evidence="9" id="KW-1185">Reference proteome</keyword>
<sequence length="371" mass="41358">MIETLPAENGDSKKVVCYFTNWSQYRSGEWSFKAKDINAHLCTHIIIAFARLDWQNLDIQPLEWNDEATYAVFRELKVENPELKVLVAVGGWNVGSWTFSQLTATETSRRIFAENVVQFLNKEGLDGLDVDWEYPVDAQQQFSELLEALHLEFHKDPSNALLLSAALSAGVGTISSSYDIPTIAKYLDFANIMAYDLRGAWEIPRRTAMHSALYPGDASDTSTVDSAIRYYMDRGMPSHKLILGIPLYGRGWTLTDPQSTSVGSSADAPSIAGAFSREEGILFYFEICTAVESDAWIEGFDDDQKSPFAYSSESKQWVGYDDQKSAEIKAEYIVDLELGGAMFWELGSADFRNACGDGVFPVITAMKDALN</sequence>
<evidence type="ECO:0000313" key="8">
    <source>
        <dbReference type="EnsemblMetazoa" id="CapteP109221"/>
    </source>
</evidence>
<accession>R7TT03</accession>
<dbReference type="FunFam" id="3.10.50.10:FF:000001">
    <property type="entry name" value="Chitinase 3-like 1"/>
    <property type="match status" value="1"/>
</dbReference>
<dbReference type="InterPro" id="IPR001223">
    <property type="entry name" value="Glyco_hydro18_cat"/>
</dbReference>
<dbReference type="InterPro" id="IPR029070">
    <property type="entry name" value="Chitinase_insertion_sf"/>
</dbReference>
<evidence type="ECO:0000256" key="3">
    <source>
        <dbReference type="ARBA" id="ARBA00023295"/>
    </source>
</evidence>
<dbReference type="PROSITE" id="PS51910">
    <property type="entry name" value="GH18_2"/>
    <property type="match status" value="1"/>
</dbReference>
<comment type="similarity">
    <text evidence="5">Belongs to the glycosyl hydrolase 18 family.</text>
</comment>
<dbReference type="Pfam" id="PF00704">
    <property type="entry name" value="Glyco_hydro_18"/>
    <property type="match status" value="1"/>
</dbReference>
<reference evidence="8" key="3">
    <citation type="submission" date="2015-06" db="UniProtKB">
        <authorList>
            <consortium name="EnsemblMetazoa"/>
        </authorList>
    </citation>
    <scope>IDENTIFICATION</scope>
</reference>
<dbReference type="HOGENOM" id="CLU_002833_3_1_1"/>
<keyword evidence="2" id="KW-1015">Disulfide bond</keyword>
<dbReference type="GO" id="GO:0004568">
    <property type="term" value="F:chitinase activity"/>
    <property type="evidence" value="ECO:0007669"/>
    <property type="project" value="UniProtKB-ARBA"/>
</dbReference>
<evidence type="ECO:0000259" key="6">
    <source>
        <dbReference type="PROSITE" id="PS51910"/>
    </source>
</evidence>
<keyword evidence="3 4" id="KW-0326">Glycosidase</keyword>
<name>R7TT03_CAPTE</name>
<dbReference type="OMA" id="SQNDKRN"/>
<evidence type="ECO:0000313" key="9">
    <source>
        <dbReference type="Proteomes" id="UP000014760"/>
    </source>
</evidence>
<dbReference type="InterPro" id="IPR001579">
    <property type="entry name" value="Glyco_hydro_18_chit_AS"/>
</dbReference>
<dbReference type="PROSITE" id="PS01095">
    <property type="entry name" value="GH18_1"/>
    <property type="match status" value="1"/>
</dbReference>
<feature type="domain" description="GH18" evidence="6">
    <location>
        <begin position="13"/>
        <end position="371"/>
    </location>
</feature>
<dbReference type="STRING" id="283909.R7TT03"/>
<dbReference type="GO" id="GO:0005576">
    <property type="term" value="C:extracellular region"/>
    <property type="evidence" value="ECO:0007669"/>
    <property type="project" value="TreeGrafter"/>
</dbReference>
<dbReference type="SMART" id="SM00636">
    <property type="entry name" value="Glyco_18"/>
    <property type="match status" value="1"/>
</dbReference>
<dbReference type="GO" id="GO:0008061">
    <property type="term" value="F:chitin binding"/>
    <property type="evidence" value="ECO:0007669"/>
    <property type="project" value="InterPro"/>
</dbReference>
<evidence type="ECO:0000256" key="1">
    <source>
        <dbReference type="ARBA" id="ARBA00022801"/>
    </source>
</evidence>
<dbReference type="EnsemblMetazoa" id="CapteT109221">
    <property type="protein sequence ID" value="CapteP109221"/>
    <property type="gene ID" value="CapteG109221"/>
</dbReference>
<dbReference type="InterPro" id="IPR050314">
    <property type="entry name" value="Glycosyl_Hydrlase_18"/>
</dbReference>
<keyword evidence="1 4" id="KW-0378">Hydrolase</keyword>
<dbReference type="AlphaFoldDB" id="R7TT03"/>
<dbReference type="InterPro" id="IPR011583">
    <property type="entry name" value="Chitinase_II/V-like_cat"/>
</dbReference>
<dbReference type="EMBL" id="KB308736">
    <property type="protein sequence ID" value="ELT96742.1"/>
    <property type="molecule type" value="Genomic_DNA"/>
</dbReference>
<evidence type="ECO:0000313" key="7">
    <source>
        <dbReference type="EMBL" id="ELT96742.1"/>
    </source>
</evidence>
<evidence type="ECO:0000256" key="2">
    <source>
        <dbReference type="ARBA" id="ARBA00023157"/>
    </source>
</evidence>
<dbReference type="GO" id="GO:0006032">
    <property type="term" value="P:chitin catabolic process"/>
    <property type="evidence" value="ECO:0007669"/>
    <property type="project" value="TreeGrafter"/>
</dbReference>
<dbReference type="Gene3D" id="3.10.50.10">
    <property type="match status" value="1"/>
</dbReference>
<dbReference type="SUPFAM" id="SSF51445">
    <property type="entry name" value="(Trans)glycosidases"/>
    <property type="match status" value="1"/>
</dbReference>
<evidence type="ECO:0000256" key="5">
    <source>
        <dbReference type="RuleBase" id="RU004453"/>
    </source>
</evidence>
<dbReference type="Gene3D" id="3.20.20.80">
    <property type="entry name" value="Glycosidases"/>
    <property type="match status" value="1"/>
</dbReference>
<dbReference type="PANTHER" id="PTHR11177">
    <property type="entry name" value="CHITINASE"/>
    <property type="match status" value="1"/>
</dbReference>
<dbReference type="PANTHER" id="PTHR11177:SF317">
    <property type="entry name" value="CHITINASE 12-RELATED"/>
    <property type="match status" value="1"/>
</dbReference>
<reference evidence="9" key="1">
    <citation type="submission" date="2012-12" db="EMBL/GenBank/DDBJ databases">
        <authorList>
            <person name="Hellsten U."/>
            <person name="Grimwood J."/>
            <person name="Chapman J.A."/>
            <person name="Shapiro H."/>
            <person name="Aerts A."/>
            <person name="Otillar R.P."/>
            <person name="Terry A.Y."/>
            <person name="Boore J.L."/>
            <person name="Simakov O."/>
            <person name="Marletaz F."/>
            <person name="Cho S.-J."/>
            <person name="Edsinger-Gonzales E."/>
            <person name="Havlak P."/>
            <person name="Kuo D.-H."/>
            <person name="Larsson T."/>
            <person name="Lv J."/>
            <person name="Arendt D."/>
            <person name="Savage R."/>
            <person name="Osoegawa K."/>
            <person name="de Jong P."/>
            <person name="Lindberg D.R."/>
            <person name="Seaver E.C."/>
            <person name="Weisblat D.A."/>
            <person name="Putnam N.H."/>
            <person name="Grigoriev I.V."/>
            <person name="Rokhsar D.S."/>
        </authorList>
    </citation>
    <scope>NUCLEOTIDE SEQUENCE</scope>
    <source>
        <strain evidence="9">I ESC-2004</strain>
    </source>
</reference>
<dbReference type="EMBL" id="AMQN01011179">
    <property type="status" value="NOT_ANNOTATED_CDS"/>
    <property type="molecule type" value="Genomic_DNA"/>
</dbReference>